<dbReference type="Gene3D" id="1.20.930.40">
    <property type="entry name" value="Transferrin receptor-like, dimerisation domain"/>
    <property type="match status" value="1"/>
</dbReference>
<feature type="chain" id="PRO_5034938056" evidence="2">
    <location>
        <begin position="18"/>
        <end position="310"/>
    </location>
</feature>
<dbReference type="PANTHER" id="PTHR10404">
    <property type="entry name" value="N-ACETYLATED-ALPHA-LINKED ACIDIC DIPEPTIDASE"/>
    <property type="match status" value="1"/>
</dbReference>
<keyword evidence="5" id="KW-1185">Reference proteome</keyword>
<feature type="signal peptide" evidence="2">
    <location>
        <begin position="1"/>
        <end position="17"/>
    </location>
</feature>
<protein>
    <submittedName>
        <fullName evidence="4">Glutamate carboxypeptidase</fullName>
    </submittedName>
</protein>
<evidence type="ECO:0000256" key="2">
    <source>
        <dbReference type="SAM" id="SignalP"/>
    </source>
</evidence>
<dbReference type="SUPFAM" id="SSF53187">
    <property type="entry name" value="Zn-dependent exopeptidases"/>
    <property type="match status" value="1"/>
</dbReference>
<feature type="region of interest" description="Disordered" evidence="1">
    <location>
        <begin position="31"/>
        <end position="60"/>
    </location>
</feature>
<dbReference type="EMBL" id="WIGN01000311">
    <property type="protein sequence ID" value="KAF6800204.1"/>
    <property type="molecule type" value="Genomic_DNA"/>
</dbReference>
<keyword evidence="2" id="KW-0732">Signal</keyword>
<dbReference type="AlphaFoldDB" id="A0A8H6MLS4"/>
<evidence type="ECO:0000259" key="3">
    <source>
        <dbReference type="Pfam" id="PF04253"/>
    </source>
</evidence>
<feature type="domain" description="Transferrin receptor-like dimerisation" evidence="3">
    <location>
        <begin position="196"/>
        <end position="309"/>
    </location>
</feature>
<dbReference type="InterPro" id="IPR007365">
    <property type="entry name" value="TFR-like_dimer_dom"/>
</dbReference>
<organism evidence="4 5">
    <name type="scientific">Colletotrichum sojae</name>
    <dbReference type="NCBI Taxonomy" id="2175907"/>
    <lineage>
        <taxon>Eukaryota</taxon>
        <taxon>Fungi</taxon>
        <taxon>Dikarya</taxon>
        <taxon>Ascomycota</taxon>
        <taxon>Pezizomycotina</taxon>
        <taxon>Sordariomycetes</taxon>
        <taxon>Hypocreomycetidae</taxon>
        <taxon>Glomerellales</taxon>
        <taxon>Glomerellaceae</taxon>
        <taxon>Colletotrichum</taxon>
        <taxon>Colletotrichum orchidearum species complex</taxon>
    </lineage>
</organism>
<evidence type="ECO:0000256" key="1">
    <source>
        <dbReference type="SAM" id="MobiDB-lite"/>
    </source>
</evidence>
<evidence type="ECO:0000313" key="4">
    <source>
        <dbReference type="EMBL" id="KAF6800204.1"/>
    </source>
</evidence>
<keyword evidence="4" id="KW-0645">Protease</keyword>
<dbReference type="SUPFAM" id="SSF47672">
    <property type="entry name" value="Transferrin receptor-like dimerisation domain"/>
    <property type="match status" value="1"/>
</dbReference>
<name>A0A8H6MLS4_9PEZI</name>
<keyword evidence="4" id="KW-0378">Hydrolase</keyword>
<dbReference type="GO" id="GO:0004180">
    <property type="term" value="F:carboxypeptidase activity"/>
    <property type="evidence" value="ECO:0007669"/>
    <property type="project" value="UniProtKB-KW"/>
</dbReference>
<dbReference type="InterPro" id="IPR039373">
    <property type="entry name" value="Peptidase_M28B"/>
</dbReference>
<keyword evidence="4" id="KW-0121">Carboxypeptidase</keyword>
<reference evidence="4 5" key="1">
    <citation type="journal article" date="2020" name="Phytopathology">
        <title>Genome Sequence Resources of Colletotrichum truncatum, C. plurivorum, C. musicola, and C. sojae: Four Species Pathogenic to Soybean (Glycine max).</title>
        <authorList>
            <person name="Rogerio F."/>
            <person name="Boufleur T.R."/>
            <person name="Ciampi-Guillardi M."/>
            <person name="Sukno S.A."/>
            <person name="Thon M.R."/>
            <person name="Massola Junior N.S."/>
            <person name="Baroncelli R."/>
        </authorList>
    </citation>
    <scope>NUCLEOTIDE SEQUENCE [LARGE SCALE GENOMIC DNA]</scope>
    <source>
        <strain evidence="4 5">LFN0009</strain>
    </source>
</reference>
<dbReference type="InterPro" id="IPR036757">
    <property type="entry name" value="TFR-like_dimer_dom_sf"/>
</dbReference>
<evidence type="ECO:0000313" key="5">
    <source>
        <dbReference type="Proteomes" id="UP000652219"/>
    </source>
</evidence>
<sequence>MPLTLLSISALAATTYACTRDRDALHRGIANHSHHDLGHKKRDTGLDPSNRGRATTPTATTSAEWVETHLPWLVTNAVAYLNMISQSRIPPLGIGSDYAAFYYNGVSAIDIRSDGGKTDPVYRYHGHYDSYAWMAKFGDPGFKIHHAMGQWLSLVAYHIADDVVIPWDLPSAGRVLRTHYEDLKETVTAAYPDLELDLSPIDDAIAEFEGAAKRIAAAAKQALAFNNTVLFDVINGMYRDFFRGFASAGGLPGRPTFHNAISAPGLDNGYGAVVFPAVQDSLSSGDEEQARGWVEKSASAVSRAAEILRI</sequence>
<dbReference type="Pfam" id="PF04253">
    <property type="entry name" value="TFR_dimer"/>
    <property type="match status" value="1"/>
</dbReference>
<comment type="caution">
    <text evidence="4">The sequence shown here is derived from an EMBL/GenBank/DDBJ whole genome shotgun (WGS) entry which is preliminary data.</text>
</comment>
<dbReference type="PANTHER" id="PTHR10404:SF46">
    <property type="entry name" value="VACUOLAR PROTEIN SORTING-ASSOCIATED PROTEIN 70"/>
    <property type="match status" value="1"/>
</dbReference>
<dbReference type="Proteomes" id="UP000652219">
    <property type="component" value="Unassembled WGS sequence"/>
</dbReference>
<gene>
    <name evidence="4" type="ORF">CSOJ01_12318</name>
</gene>
<accession>A0A8H6MLS4</accession>
<dbReference type="Gene3D" id="3.40.630.10">
    <property type="entry name" value="Zn peptidases"/>
    <property type="match status" value="1"/>
</dbReference>
<proteinExistence type="predicted"/>